<organism evidence="1 2">
    <name type="scientific">Artemisia annua</name>
    <name type="common">Sweet wormwood</name>
    <dbReference type="NCBI Taxonomy" id="35608"/>
    <lineage>
        <taxon>Eukaryota</taxon>
        <taxon>Viridiplantae</taxon>
        <taxon>Streptophyta</taxon>
        <taxon>Embryophyta</taxon>
        <taxon>Tracheophyta</taxon>
        <taxon>Spermatophyta</taxon>
        <taxon>Magnoliopsida</taxon>
        <taxon>eudicotyledons</taxon>
        <taxon>Gunneridae</taxon>
        <taxon>Pentapetalae</taxon>
        <taxon>asterids</taxon>
        <taxon>campanulids</taxon>
        <taxon>Asterales</taxon>
        <taxon>Asteraceae</taxon>
        <taxon>Asteroideae</taxon>
        <taxon>Anthemideae</taxon>
        <taxon>Artemisiinae</taxon>
        <taxon>Artemisia</taxon>
    </lineage>
</organism>
<dbReference type="OrthoDB" id="1342812at2759"/>
<dbReference type="AlphaFoldDB" id="A0A2U1L271"/>
<gene>
    <name evidence="1" type="ORF">CTI12_AA538910</name>
</gene>
<keyword evidence="2" id="KW-1185">Reference proteome</keyword>
<dbReference type="Proteomes" id="UP000245207">
    <property type="component" value="Unassembled WGS sequence"/>
</dbReference>
<accession>A0A2U1L271</accession>
<reference evidence="1 2" key="1">
    <citation type="journal article" date="2018" name="Mol. Plant">
        <title>The genome of Artemisia annua provides insight into the evolution of Asteraceae family and artemisinin biosynthesis.</title>
        <authorList>
            <person name="Shen Q."/>
            <person name="Zhang L."/>
            <person name="Liao Z."/>
            <person name="Wang S."/>
            <person name="Yan T."/>
            <person name="Shi P."/>
            <person name="Liu M."/>
            <person name="Fu X."/>
            <person name="Pan Q."/>
            <person name="Wang Y."/>
            <person name="Lv Z."/>
            <person name="Lu X."/>
            <person name="Zhang F."/>
            <person name="Jiang W."/>
            <person name="Ma Y."/>
            <person name="Chen M."/>
            <person name="Hao X."/>
            <person name="Li L."/>
            <person name="Tang Y."/>
            <person name="Lv G."/>
            <person name="Zhou Y."/>
            <person name="Sun X."/>
            <person name="Brodelius P.E."/>
            <person name="Rose J.K.C."/>
            <person name="Tang K."/>
        </authorList>
    </citation>
    <scope>NUCLEOTIDE SEQUENCE [LARGE SCALE GENOMIC DNA]</scope>
    <source>
        <strain evidence="2">cv. Huhao1</strain>
        <tissue evidence="1">Leaf</tissue>
    </source>
</reference>
<evidence type="ECO:0000313" key="1">
    <source>
        <dbReference type="EMBL" id="PWA43097.1"/>
    </source>
</evidence>
<evidence type="ECO:0000313" key="2">
    <source>
        <dbReference type="Proteomes" id="UP000245207"/>
    </source>
</evidence>
<proteinExistence type="predicted"/>
<comment type="caution">
    <text evidence="1">The sequence shown here is derived from an EMBL/GenBank/DDBJ whole genome shotgun (WGS) entry which is preliminary data.</text>
</comment>
<dbReference type="EMBL" id="PKPP01012017">
    <property type="protein sequence ID" value="PWA43097.1"/>
    <property type="molecule type" value="Genomic_DNA"/>
</dbReference>
<protein>
    <submittedName>
        <fullName evidence="1">Uncharacterized protein</fullName>
    </submittedName>
</protein>
<sequence>MPYLYDMMQARNPMTRWEGRSPSLCPADHSAGISHSRPRLTAARGCSCRYVSSLIFLPNVIPITDGLNLVRKQSSFNRELDLLLTSAYLSVVLGLPAQLKTYVNKSAVFKNLELAQYPRSGRPCPQFGSRPGCCDSRQLLQ</sequence>
<name>A0A2U1L271_ARTAN</name>